<protein>
    <submittedName>
        <fullName evidence="1">Uncharacterized protein</fullName>
    </submittedName>
</protein>
<dbReference type="AlphaFoldDB" id="A0A543CHI1"/>
<organism evidence="1 2">
    <name type="scientific">Actinoallomurus bryophytorum</name>
    <dbReference type="NCBI Taxonomy" id="1490222"/>
    <lineage>
        <taxon>Bacteria</taxon>
        <taxon>Bacillati</taxon>
        <taxon>Actinomycetota</taxon>
        <taxon>Actinomycetes</taxon>
        <taxon>Streptosporangiales</taxon>
        <taxon>Thermomonosporaceae</taxon>
        <taxon>Actinoallomurus</taxon>
    </lineage>
</organism>
<gene>
    <name evidence="1" type="ORF">FB559_2070</name>
</gene>
<dbReference type="EMBL" id="VFOZ01000001">
    <property type="protein sequence ID" value="TQL96538.1"/>
    <property type="molecule type" value="Genomic_DNA"/>
</dbReference>
<reference evidence="1 2" key="1">
    <citation type="submission" date="2019-06" db="EMBL/GenBank/DDBJ databases">
        <title>Sequencing the genomes of 1000 actinobacteria strains.</title>
        <authorList>
            <person name="Klenk H.-P."/>
        </authorList>
    </citation>
    <scope>NUCLEOTIDE SEQUENCE [LARGE SCALE GENOMIC DNA]</scope>
    <source>
        <strain evidence="1 2">DSM 102200</strain>
    </source>
</reference>
<evidence type="ECO:0000313" key="2">
    <source>
        <dbReference type="Proteomes" id="UP000316096"/>
    </source>
</evidence>
<proteinExistence type="predicted"/>
<name>A0A543CHI1_9ACTN</name>
<sequence>MALPGVGTIRIVRPWVSSNRLDGIELGIYAG</sequence>
<comment type="caution">
    <text evidence="1">The sequence shown here is derived from an EMBL/GenBank/DDBJ whole genome shotgun (WGS) entry which is preliminary data.</text>
</comment>
<keyword evidence="2" id="KW-1185">Reference proteome</keyword>
<dbReference type="Proteomes" id="UP000316096">
    <property type="component" value="Unassembled WGS sequence"/>
</dbReference>
<evidence type="ECO:0000313" key="1">
    <source>
        <dbReference type="EMBL" id="TQL96538.1"/>
    </source>
</evidence>
<accession>A0A543CHI1</accession>